<dbReference type="PANTHER" id="PTHR13333">
    <property type="entry name" value="M-AAA PROTEASE-INTERACTING PROTEIN 1, MITOCHONDRIAL"/>
    <property type="match status" value="1"/>
</dbReference>
<proteinExistence type="predicted"/>
<evidence type="ECO:0000313" key="1">
    <source>
        <dbReference type="Proteomes" id="UP000504634"/>
    </source>
</evidence>
<dbReference type="RefSeq" id="XP_030388325.1">
    <property type="nucleotide sequence ID" value="XM_030532465.1"/>
</dbReference>
<dbReference type="GeneID" id="115634617"/>
<dbReference type="GO" id="GO:0043022">
    <property type="term" value="F:ribosome binding"/>
    <property type="evidence" value="ECO:0007669"/>
    <property type="project" value="TreeGrafter"/>
</dbReference>
<dbReference type="GO" id="GO:0032979">
    <property type="term" value="P:protein insertion into mitochondrial inner membrane from matrix"/>
    <property type="evidence" value="ECO:0007669"/>
    <property type="project" value="TreeGrafter"/>
</dbReference>
<dbReference type="GO" id="GO:0005743">
    <property type="term" value="C:mitochondrial inner membrane"/>
    <property type="evidence" value="ECO:0007669"/>
    <property type="project" value="TreeGrafter"/>
</dbReference>
<dbReference type="Proteomes" id="UP000504634">
    <property type="component" value="Unplaced"/>
</dbReference>
<dbReference type="PANTHER" id="PTHR13333:SF5">
    <property type="entry name" value="M-AAA PROTEASE-INTERACTING PROTEIN 1, MITOCHONDRIAL"/>
    <property type="match status" value="1"/>
</dbReference>
<keyword evidence="1" id="KW-1185">Reference proteome</keyword>
<gene>
    <name evidence="2" type="primary">LOC115634617</name>
</gene>
<protein>
    <submittedName>
        <fullName evidence="2">Uncharacterized protein LOC115634617</fullName>
    </submittedName>
</protein>
<reference evidence="2" key="1">
    <citation type="submission" date="2025-08" db="UniProtKB">
        <authorList>
            <consortium name="RefSeq"/>
        </authorList>
    </citation>
    <scope>IDENTIFICATION</scope>
    <source>
        <strain evidence="2">11010-0011.00</strain>
        <tissue evidence="2">Whole body</tissue>
    </source>
</reference>
<accession>A0A6J2UJG0</accession>
<name>A0A6J2UJG0_DROLE</name>
<sequence>MWKLRYFLAQNFDEFEFVAGTKQAAKAMIDAVRSLDWSQINKFCTPQSSGDIYALAQEYRKQLYPAIVRFDVDHFRTAMPTSVRTRYISDRWYLCVDMAFLGLRNVRDFDTQSEQQEMLKLTDQVLEKSKLQSHLTPGHQRIVLGELLLTFHRELIGSEANGSKLDYEAVAEPEAMSEPTDGWLIDNYKMHKIRLVNYSPVTMQYRIIEFRS</sequence>
<evidence type="ECO:0000313" key="2">
    <source>
        <dbReference type="RefSeq" id="XP_030388325.1"/>
    </source>
</evidence>
<dbReference type="AlphaFoldDB" id="A0A6J2UJG0"/>
<organism evidence="1 2">
    <name type="scientific">Drosophila lebanonensis</name>
    <name type="common">Fruit fly</name>
    <name type="synonym">Scaptodrosophila lebanonensis</name>
    <dbReference type="NCBI Taxonomy" id="7225"/>
    <lineage>
        <taxon>Eukaryota</taxon>
        <taxon>Metazoa</taxon>
        <taxon>Ecdysozoa</taxon>
        <taxon>Arthropoda</taxon>
        <taxon>Hexapoda</taxon>
        <taxon>Insecta</taxon>
        <taxon>Pterygota</taxon>
        <taxon>Neoptera</taxon>
        <taxon>Endopterygota</taxon>
        <taxon>Diptera</taxon>
        <taxon>Brachycera</taxon>
        <taxon>Muscomorpha</taxon>
        <taxon>Ephydroidea</taxon>
        <taxon>Drosophilidae</taxon>
        <taxon>Scaptodrosophila</taxon>
    </lineage>
</organism>